<organism evidence="1 2">
    <name type="scientific">Methylomirabilis oxygeniifera</name>
    <dbReference type="NCBI Taxonomy" id="671143"/>
    <lineage>
        <taxon>Bacteria</taxon>
        <taxon>Candidatus Methylomirabilota</taxon>
        <taxon>Candidatus Methylomirabilia</taxon>
        <taxon>Candidatus Methylomirabilales</taxon>
        <taxon>Candidatus Methylomirabilaceae</taxon>
        <taxon>Candidatus Methylomirabilis</taxon>
    </lineage>
</organism>
<dbReference type="Proteomes" id="UP000006898">
    <property type="component" value="Chromosome"/>
</dbReference>
<dbReference type="AlphaFoldDB" id="D5MI48"/>
<dbReference type="KEGG" id="mox:DAMO_2291"/>
<reference evidence="1 2" key="1">
    <citation type="journal article" date="2010" name="Nature">
        <title>Nitrite-driven anaerobic methane oxidation by oxygenic bacteria.</title>
        <authorList>
            <person name="Ettwig K.F."/>
            <person name="Butler M.K."/>
            <person name="Le Paslier D."/>
            <person name="Pelletier E."/>
            <person name="Mangenot S."/>
            <person name="Kuypers M.M.M."/>
            <person name="Schreiber F."/>
            <person name="Dutilh B.E."/>
            <person name="Zedelius J."/>
            <person name="de Beer D."/>
            <person name="Gloerich J."/>
            <person name="Wessels H.J.C.T."/>
            <person name="van Allen T."/>
            <person name="Luesken F."/>
            <person name="Wu M."/>
            <person name="van de Pas-Schoonen K.T."/>
            <person name="Op den Camp H.J.M."/>
            <person name="Janssen-Megens E.M."/>
            <person name="Francoijs K-J."/>
            <person name="Stunnenberg H."/>
            <person name="Weissenbach J."/>
            <person name="Jetten M.S.M."/>
            <person name="Strous M."/>
        </authorList>
    </citation>
    <scope>NUCLEOTIDE SEQUENCE [LARGE SCALE GENOMIC DNA]</scope>
</reference>
<dbReference type="STRING" id="671143.DAMO_2291"/>
<sequence>MRRLSKLFQMFLFSDRSMTTCPHCLLPIGGLENVCPNCRRLLRFEGIAELRASHPDHALRRCM</sequence>
<protein>
    <submittedName>
        <fullName evidence="1">Uncharacterized protein</fullName>
    </submittedName>
</protein>
<evidence type="ECO:0000313" key="2">
    <source>
        <dbReference type="Proteomes" id="UP000006898"/>
    </source>
</evidence>
<accession>D5MI48</accession>
<dbReference type="HOGENOM" id="CLU_2877439_0_0_0"/>
<name>D5MI48_METO1</name>
<evidence type="ECO:0000313" key="1">
    <source>
        <dbReference type="EMBL" id="CBE69341.1"/>
    </source>
</evidence>
<proteinExistence type="predicted"/>
<dbReference type="EMBL" id="FP565575">
    <property type="protein sequence ID" value="CBE69341.1"/>
    <property type="molecule type" value="Genomic_DNA"/>
</dbReference>
<gene>
    <name evidence="1" type="ORF">DAMO_2291</name>
</gene>